<gene>
    <name evidence="1" type="ORF">PSYJA_20733</name>
</gene>
<proteinExistence type="predicted"/>
<evidence type="ECO:0000313" key="2">
    <source>
        <dbReference type="Proteomes" id="UP000004471"/>
    </source>
</evidence>
<dbReference type="Proteomes" id="UP000004471">
    <property type="component" value="Unassembled WGS sequence"/>
</dbReference>
<dbReference type="AlphaFoldDB" id="F3FM36"/>
<name>F3FM36_PSESX</name>
<evidence type="ECO:0000313" key="1">
    <source>
        <dbReference type="EMBL" id="EGH31272.1"/>
    </source>
</evidence>
<dbReference type="EMBL" id="AEAH01000944">
    <property type="protein sequence ID" value="EGH31272.1"/>
    <property type="molecule type" value="Genomic_DNA"/>
</dbReference>
<reference evidence="1 2" key="1">
    <citation type="journal article" date="2011" name="PLoS Pathog.">
        <title>Dynamic evolution of pathogenicity revealed by sequencing and comparative genomics of 19 Pseudomonas syringae isolates.</title>
        <authorList>
            <person name="Baltrus D.A."/>
            <person name="Nishimura M.T."/>
            <person name="Romanchuk A."/>
            <person name="Chang J.H."/>
            <person name="Mukhtar M.S."/>
            <person name="Cherkis K."/>
            <person name="Roach J."/>
            <person name="Grant S.R."/>
            <person name="Jones C.D."/>
            <person name="Dangl J.L."/>
        </authorList>
    </citation>
    <scope>NUCLEOTIDE SEQUENCE [LARGE SCALE GENOMIC DNA]</scope>
    <source>
        <strain evidence="2">M301072PT</strain>
    </source>
</reference>
<accession>F3FM36</accession>
<sequence length="80" mass="9179">MDQGFRRQIIVGRMMVIGGSPREACFAHSLIRNFMLQLAFRDKIADTARFFLVEIECFHGAHAVFVIVDRFRFGGTKRTA</sequence>
<organism evidence="1 2">
    <name type="scientific">Pseudomonas syringae pv. japonica str. M301072</name>
    <dbReference type="NCBI Taxonomy" id="629262"/>
    <lineage>
        <taxon>Bacteria</taxon>
        <taxon>Pseudomonadati</taxon>
        <taxon>Pseudomonadota</taxon>
        <taxon>Gammaproteobacteria</taxon>
        <taxon>Pseudomonadales</taxon>
        <taxon>Pseudomonadaceae</taxon>
        <taxon>Pseudomonas</taxon>
        <taxon>Pseudomonas syringae</taxon>
    </lineage>
</organism>
<comment type="caution">
    <text evidence="1">The sequence shown here is derived from an EMBL/GenBank/DDBJ whole genome shotgun (WGS) entry which is preliminary data.</text>
</comment>
<protein>
    <submittedName>
        <fullName evidence="1">Uncharacterized protein</fullName>
    </submittedName>
</protein>
<dbReference type="HOGENOM" id="CLU_2587106_0_0_6"/>